<feature type="compositionally biased region" description="Low complexity" evidence="1">
    <location>
        <begin position="37"/>
        <end position="48"/>
    </location>
</feature>
<accession>A0A518BBP0</accession>
<keyword evidence="2" id="KW-1133">Transmembrane helix</keyword>
<dbReference type="EMBL" id="CP036279">
    <property type="protein sequence ID" value="QDU64400.1"/>
    <property type="molecule type" value="Genomic_DNA"/>
</dbReference>
<evidence type="ECO:0000313" key="4">
    <source>
        <dbReference type="Proteomes" id="UP000317093"/>
    </source>
</evidence>
<organism evidence="3 4">
    <name type="scientific">Kolteria novifilia</name>
    <dbReference type="NCBI Taxonomy" id="2527975"/>
    <lineage>
        <taxon>Bacteria</taxon>
        <taxon>Pseudomonadati</taxon>
        <taxon>Planctomycetota</taxon>
        <taxon>Planctomycetia</taxon>
        <taxon>Kolteriales</taxon>
        <taxon>Kolteriaceae</taxon>
        <taxon>Kolteria</taxon>
    </lineage>
</organism>
<keyword evidence="2" id="KW-0812">Transmembrane</keyword>
<dbReference type="AlphaFoldDB" id="A0A518BBP0"/>
<keyword evidence="2" id="KW-0472">Membrane</keyword>
<reference evidence="3 4" key="1">
    <citation type="submission" date="2019-02" db="EMBL/GenBank/DDBJ databases">
        <title>Deep-cultivation of Planctomycetes and their phenomic and genomic characterization uncovers novel biology.</title>
        <authorList>
            <person name="Wiegand S."/>
            <person name="Jogler M."/>
            <person name="Boedeker C."/>
            <person name="Pinto D."/>
            <person name="Vollmers J."/>
            <person name="Rivas-Marin E."/>
            <person name="Kohn T."/>
            <person name="Peeters S.H."/>
            <person name="Heuer A."/>
            <person name="Rast P."/>
            <person name="Oberbeckmann S."/>
            <person name="Bunk B."/>
            <person name="Jeske O."/>
            <person name="Meyerdierks A."/>
            <person name="Storesund J.E."/>
            <person name="Kallscheuer N."/>
            <person name="Luecker S."/>
            <person name="Lage O.M."/>
            <person name="Pohl T."/>
            <person name="Merkel B.J."/>
            <person name="Hornburger P."/>
            <person name="Mueller R.-W."/>
            <person name="Bruemmer F."/>
            <person name="Labrenz M."/>
            <person name="Spormann A.M."/>
            <person name="Op den Camp H."/>
            <person name="Overmann J."/>
            <person name="Amann R."/>
            <person name="Jetten M.S.M."/>
            <person name="Mascher T."/>
            <person name="Medema M.H."/>
            <person name="Devos D.P."/>
            <person name="Kaster A.-K."/>
            <person name="Ovreas L."/>
            <person name="Rohde M."/>
            <person name="Galperin M.Y."/>
            <person name="Jogler C."/>
        </authorList>
    </citation>
    <scope>NUCLEOTIDE SEQUENCE [LARGE SCALE GENOMIC DNA]</scope>
    <source>
        <strain evidence="3 4">Pan216</strain>
    </source>
</reference>
<evidence type="ECO:0000256" key="1">
    <source>
        <dbReference type="SAM" id="MobiDB-lite"/>
    </source>
</evidence>
<dbReference type="Proteomes" id="UP000317093">
    <property type="component" value="Chromosome"/>
</dbReference>
<name>A0A518BBP0_9BACT</name>
<keyword evidence="4" id="KW-1185">Reference proteome</keyword>
<evidence type="ECO:0000256" key="2">
    <source>
        <dbReference type="SAM" id="Phobius"/>
    </source>
</evidence>
<feature type="region of interest" description="Disordered" evidence="1">
    <location>
        <begin position="37"/>
        <end position="70"/>
    </location>
</feature>
<dbReference type="KEGG" id="knv:Pan216_52900"/>
<feature type="transmembrane region" description="Helical" evidence="2">
    <location>
        <begin position="20"/>
        <end position="39"/>
    </location>
</feature>
<proteinExistence type="predicted"/>
<gene>
    <name evidence="3" type="ORF">Pan216_52900</name>
</gene>
<protein>
    <submittedName>
        <fullName evidence="3">Uncharacterized protein</fullName>
    </submittedName>
</protein>
<sequence length="125" mass="13322">MAECLDSRAYGRCETTMRVLSWFFVPVVMMGLVGCGSSAGPESSESTSLASLKQHLKLHAETGEGGSGLEEIRAPLEELKESDPALYEELAPLYEKLNKANGVAQVKKIAGEMLAKVDQAPAPAP</sequence>
<evidence type="ECO:0000313" key="3">
    <source>
        <dbReference type="EMBL" id="QDU64400.1"/>
    </source>
</evidence>